<dbReference type="Proteomes" id="UP000053647">
    <property type="component" value="Unassembled WGS sequence"/>
</dbReference>
<name>A0A0C9TH39_PAXIN</name>
<dbReference type="EMBL" id="KN820256">
    <property type="protein sequence ID" value="KIJ06586.1"/>
    <property type="molecule type" value="Genomic_DNA"/>
</dbReference>
<evidence type="ECO:0000256" key="1">
    <source>
        <dbReference type="SAM" id="MobiDB-lite"/>
    </source>
</evidence>
<feature type="compositionally biased region" description="Basic residues" evidence="1">
    <location>
        <begin position="110"/>
        <end position="121"/>
    </location>
</feature>
<gene>
    <name evidence="2" type="ORF">PAXINDRAFT_20225</name>
</gene>
<proteinExistence type="predicted"/>
<organism evidence="2 3">
    <name type="scientific">Paxillus involutus ATCC 200175</name>
    <dbReference type="NCBI Taxonomy" id="664439"/>
    <lineage>
        <taxon>Eukaryota</taxon>
        <taxon>Fungi</taxon>
        <taxon>Dikarya</taxon>
        <taxon>Basidiomycota</taxon>
        <taxon>Agaricomycotina</taxon>
        <taxon>Agaricomycetes</taxon>
        <taxon>Agaricomycetidae</taxon>
        <taxon>Boletales</taxon>
        <taxon>Paxilineae</taxon>
        <taxon>Paxillaceae</taxon>
        <taxon>Paxillus</taxon>
    </lineage>
</organism>
<reference evidence="3" key="2">
    <citation type="submission" date="2015-01" db="EMBL/GenBank/DDBJ databases">
        <title>Evolutionary Origins and Diversification of the Mycorrhizal Mutualists.</title>
        <authorList>
            <consortium name="DOE Joint Genome Institute"/>
            <consortium name="Mycorrhizal Genomics Consortium"/>
            <person name="Kohler A."/>
            <person name="Kuo A."/>
            <person name="Nagy L.G."/>
            <person name="Floudas D."/>
            <person name="Copeland A."/>
            <person name="Barry K.W."/>
            <person name="Cichocki N."/>
            <person name="Veneault-Fourrey C."/>
            <person name="LaButti K."/>
            <person name="Lindquist E.A."/>
            <person name="Lipzen A."/>
            <person name="Lundell T."/>
            <person name="Morin E."/>
            <person name="Murat C."/>
            <person name="Riley R."/>
            <person name="Ohm R."/>
            <person name="Sun H."/>
            <person name="Tunlid A."/>
            <person name="Henrissat B."/>
            <person name="Grigoriev I.V."/>
            <person name="Hibbett D.S."/>
            <person name="Martin F."/>
        </authorList>
    </citation>
    <scope>NUCLEOTIDE SEQUENCE [LARGE SCALE GENOMIC DNA]</scope>
    <source>
        <strain evidence="3">ATCC 200175</strain>
    </source>
</reference>
<feature type="compositionally biased region" description="Basic and acidic residues" evidence="1">
    <location>
        <begin position="90"/>
        <end position="109"/>
    </location>
</feature>
<sequence length="327" mass="37072">MTRMKRWRLCCPLSPLRSRNSKATTMSQFEYHADSELEDFISDDFDIPVIASDEEDQEIDQLISETLRNEPALKPVGFTFINEFSPDMPAKPEPKRCQKRKEPADEPAKKQPKPKKSRKSKTPAFESDGEEEPKLSIRAYLHLETTTSQPGRGRNKPPTTVMKAAQCAPFIFHADDTFKFFTNAVATAVKTTAANLTLSRLRWKFETPANLPMKVLSNSVGYDAMIETVKEHTKGHTIFLFLPKPVNLEAPATEVSSRNNGTYEYDEDPGDVAPEDLSHKAQISALRAGFSTEREDLERKFPIGNHVLFPEKRIYAKNGLFWEMTSL</sequence>
<dbReference type="HOGENOM" id="CLU_073646_0_0_1"/>
<evidence type="ECO:0000313" key="3">
    <source>
        <dbReference type="Proteomes" id="UP000053647"/>
    </source>
</evidence>
<protein>
    <submittedName>
        <fullName evidence="2">Uncharacterized protein</fullName>
    </submittedName>
</protein>
<dbReference type="AlphaFoldDB" id="A0A0C9TH39"/>
<reference evidence="2 3" key="1">
    <citation type="submission" date="2014-06" db="EMBL/GenBank/DDBJ databases">
        <authorList>
            <consortium name="DOE Joint Genome Institute"/>
            <person name="Kuo A."/>
            <person name="Kohler A."/>
            <person name="Nagy L.G."/>
            <person name="Floudas D."/>
            <person name="Copeland A."/>
            <person name="Barry K.W."/>
            <person name="Cichocki N."/>
            <person name="Veneault-Fourrey C."/>
            <person name="LaButti K."/>
            <person name="Lindquist E.A."/>
            <person name="Lipzen A."/>
            <person name="Lundell T."/>
            <person name="Morin E."/>
            <person name="Murat C."/>
            <person name="Sun H."/>
            <person name="Tunlid A."/>
            <person name="Henrissat B."/>
            <person name="Grigoriev I.V."/>
            <person name="Hibbett D.S."/>
            <person name="Martin F."/>
            <person name="Nordberg H.P."/>
            <person name="Cantor M.N."/>
            <person name="Hua S.X."/>
        </authorList>
    </citation>
    <scope>NUCLEOTIDE SEQUENCE [LARGE SCALE GENOMIC DNA]</scope>
    <source>
        <strain evidence="2 3">ATCC 200175</strain>
    </source>
</reference>
<accession>A0A0C9TH39</accession>
<keyword evidence="3" id="KW-1185">Reference proteome</keyword>
<feature type="region of interest" description="Disordered" evidence="1">
    <location>
        <begin position="83"/>
        <end position="132"/>
    </location>
</feature>
<evidence type="ECO:0000313" key="2">
    <source>
        <dbReference type="EMBL" id="KIJ06586.1"/>
    </source>
</evidence>
<dbReference type="OrthoDB" id="3056089at2759"/>